<name>A0A195E5I7_9HYME</name>
<accession>A0A195E5I7</accession>
<dbReference type="EMBL" id="KQ979609">
    <property type="protein sequence ID" value="KYN20162.1"/>
    <property type="molecule type" value="Genomic_DNA"/>
</dbReference>
<dbReference type="Proteomes" id="UP000078492">
    <property type="component" value="Unassembled WGS sequence"/>
</dbReference>
<reference evidence="1 2" key="1">
    <citation type="submission" date="2015-09" db="EMBL/GenBank/DDBJ databases">
        <title>Trachymyrmex cornetzi WGS genome.</title>
        <authorList>
            <person name="Nygaard S."/>
            <person name="Hu H."/>
            <person name="Boomsma J."/>
            <person name="Zhang G."/>
        </authorList>
    </citation>
    <scope>NUCLEOTIDE SEQUENCE [LARGE SCALE GENOMIC DNA]</scope>
    <source>
        <strain evidence="1">Tcor2-1</strain>
        <tissue evidence="1">Whole body</tissue>
    </source>
</reference>
<evidence type="ECO:0000313" key="1">
    <source>
        <dbReference type="EMBL" id="KYN20162.1"/>
    </source>
</evidence>
<dbReference type="AlphaFoldDB" id="A0A195E5I7"/>
<protein>
    <submittedName>
        <fullName evidence="1">Uncharacterized protein</fullName>
    </submittedName>
</protein>
<organism evidence="1 2">
    <name type="scientific">Trachymyrmex cornetzi</name>
    <dbReference type="NCBI Taxonomy" id="471704"/>
    <lineage>
        <taxon>Eukaryota</taxon>
        <taxon>Metazoa</taxon>
        <taxon>Ecdysozoa</taxon>
        <taxon>Arthropoda</taxon>
        <taxon>Hexapoda</taxon>
        <taxon>Insecta</taxon>
        <taxon>Pterygota</taxon>
        <taxon>Neoptera</taxon>
        <taxon>Endopterygota</taxon>
        <taxon>Hymenoptera</taxon>
        <taxon>Apocrita</taxon>
        <taxon>Aculeata</taxon>
        <taxon>Formicoidea</taxon>
        <taxon>Formicidae</taxon>
        <taxon>Myrmicinae</taxon>
        <taxon>Trachymyrmex</taxon>
    </lineage>
</organism>
<proteinExistence type="predicted"/>
<keyword evidence="2" id="KW-1185">Reference proteome</keyword>
<gene>
    <name evidence="1" type="ORF">ALC57_07452</name>
</gene>
<sequence>MSGVLVEGVSFSALLPLKWSPPAKGNRPILPHEQIIFSNGRQIAVVRHERISPATNRHGCDNIFNDTSHLNVQSSVRPRGVFSMRSALDTPLDLRVSRRGDSSNEFRGK</sequence>
<evidence type="ECO:0000313" key="2">
    <source>
        <dbReference type="Proteomes" id="UP000078492"/>
    </source>
</evidence>